<evidence type="ECO:0000256" key="1">
    <source>
        <dbReference type="SAM" id="Phobius"/>
    </source>
</evidence>
<comment type="caution">
    <text evidence="2">The sequence shown here is derived from an EMBL/GenBank/DDBJ whole genome shotgun (WGS) entry which is preliminary data.</text>
</comment>
<sequence>MIIFSIPFAILQVYFLISANWIKDAYRQTLEQLILLFFNVFLTVLYADSFYCYCAASKRYRIQVLNALKYLFACENQRRNRVVPVGESLHLTATLQQQGTTVH</sequence>
<proteinExistence type="predicted"/>
<feature type="transmembrane region" description="Helical" evidence="1">
    <location>
        <begin position="6"/>
        <end position="22"/>
    </location>
</feature>
<organism evidence="2 5">
    <name type="scientific">Adineta steineri</name>
    <dbReference type="NCBI Taxonomy" id="433720"/>
    <lineage>
        <taxon>Eukaryota</taxon>
        <taxon>Metazoa</taxon>
        <taxon>Spiralia</taxon>
        <taxon>Gnathifera</taxon>
        <taxon>Rotifera</taxon>
        <taxon>Eurotatoria</taxon>
        <taxon>Bdelloidea</taxon>
        <taxon>Adinetida</taxon>
        <taxon>Adinetidae</taxon>
        <taxon>Adineta</taxon>
    </lineage>
</organism>
<keyword evidence="1" id="KW-0472">Membrane</keyword>
<evidence type="ECO:0000313" key="3">
    <source>
        <dbReference type="EMBL" id="CAF1361519.1"/>
    </source>
</evidence>
<dbReference type="AlphaFoldDB" id="A0A814GHQ2"/>
<accession>A0A814GHQ2</accession>
<dbReference type="EMBL" id="CAJNOM010000327">
    <property type="protein sequence ID" value="CAF1361519.1"/>
    <property type="molecule type" value="Genomic_DNA"/>
</dbReference>
<dbReference type="Proteomes" id="UP000663832">
    <property type="component" value="Unassembled WGS sequence"/>
</dbReference>
<evidence type="ECO:0000313" key="2">
    <source>
        <dbReference type="EMBL" id="CAF0996482.1"/>
    </source>
</evidence>
<evidence type="ECO:0000313" key="5">
    <source>
        <dbReference type="Proteomes" id="UP000663877"/>
    </source>
</evidence>
<dbReference type="EMBL" id="CAJNOI010000070">
    <property type="protein sequence ID" value="CAF0996482.1"/>
    <property type="molecule type" value="Genomic_DNA"/>
</dbReference>
<keyword evidence="1" id="KW-1133">Transmembrane helix</keyword>
<dbReference type="Proteomes" id="UP000663877">
    <property type="component" value="Unassembled WGS sequence"/>
</dbReference>
<feature type="transmembrane region" description="Helical" evidence="1">
    <location>
        <begin position="34"/>
        <end position="51"/>
    </location>
</feature>
<evidence type="ECO:0000313" key="4">
    <source>
        <dbReference type="Proteomes" id="UP000663832"/>
    </source>
</evidence>
<keyword evidence="1" id="KW-0812">Transmembrane</keyword>
<protein>
    <submittedName>
        <fullName evidence="2">Uncharacterized protein</fullName>
    </submittedName>
</protein>
<name>A0A814GHQ2_9BILA</name>
<reference evidence="2" key="1">
    <citation type="submission" date="2021-02" db="EMBL/GenBank/DDBJ databases">
        <authorList>
            <person name="Nowell W R."/>
        </authorList>
    </citation>
    <scope>NUCLEOTIDE SEQUENCE</scope>
</reference>
<gene>
    <name evidence="2" type="ORF">BJG266_LOCUS15690</name>
    <name evidence="3" type="ORF">QVE165_LOCUS34575</name>
</gene>
<keyword evidence="4" id="KW-1185">Reference proteome</keyword>